<comment type="caution">
    <text evidence="2">The sequence shown here is derived from an EMBL/GenBank/DDBJ whole genome shotgun (WGS) entry which is preliminary data.</text>
</comment>
<dbReference type="OrthoDB" id="280481at2759"/>
<feature type="region of interest" description="Disordered" evidence="1">
    <location>
        <begin position="1"/>
        <end position="111"/>
    </location>
</feature>
<keyword evidence="3" id="KW-1185">Reference proteome</keyword>
<feature type="compositionally biased region" description="Acidic residues" evidence="1">
    <location>
        <begin position="99"/>
        <end position="111"/>
    </location>
</feature>
<evidence type="ECO:0008006" key="4">
    <source>
        <dbReference type="Google" id="ProtNLM"/>
    </source>
</evidence>
<evidence type="ECO:0000313" key="3">
    <source>
        <dbReference type="Proteomes" id="UP000038009"/>
    </source>
</evidence>
<organism evidence="2 3">
    <name type="scientific">Leptomonas seymouri</name>
    <dbReference type="NCBI Taxonomy" id="5684"/>
    <lineage>
        <taxon>Eukaryota</taxon>
        <taxon>Discoba</taxon>
        <taxon>Euglenozoa</taxon>
        <taxon>Kinetoplastea</taxon>
        <taxon>Metakinetoplastina</taxon>
        <taxon>Trypanosomatida</taxon>
        <taxon>Trypanosomatidae</taxon>
        <taxon>Leishmaniinae</taxon>
        <taxon>Leptomonas</taxon>
    </lineage>
</organism>
<evidence type="ECO:0000256" key="1">
    <source>
        <dbReference type="SAM" id="MobiDB-lite"/>
    </source>
</evidence>
<evidence type="ECO:0000313" key="2">
    <source>
        <dbReference type="EMBL" id="KPI89748.1"/>
    </source>
</evidence>
<dbReference type="AlphaFoldDB" id="A0A0N1PF56"/>
<dbReference type="VEuPathDB" id="TriTrypDB:Lsey_0017_0270"/>
<protein>
    <recommendedName>
        <fullName evidence="4">BAR domain-containing protein</fullName>
    </recommendedName>
</protein>
<sequence length="532" mass="58644">MTQTDDNAPESPKGQQEITIGDSLWTVSVRAPPSASADKPRSGEPPTAKDSKNKDRDKDAEKKFGFMSWKDKTSPKGAEVVTNAADGGKACSRPAGGSSDDEDDVEESDEETEDMWCTSTKSNMPSATAIAIRNLPAVDFLNMKEEERIKGELKDVKNLHSKLYRIMKLMKKAVKEIRFFSEANENAVASIHAAMDNTCTDSTIIDLAAASKKRIQEVGQSNALSILSTNITDQILEQIKPIKDHAKMVSVAGKERRTARDRRIHLALGEVDVANEEEYNRLVDVVHDFEEKDRIYKDEFINFHEHNSSQLGQMLRCYLFETATYLETVAKAMRESAGSATNNYYLNDDCCAKFKNFREDTKLSAPLPPLFSRLRSDAENDDRLTAKPHPKSSLHPHPPGQAAAVAGIPMTDTRSEEGGQHTYSSSHIQAKDGSCAHRNIEQFLLSSQLPISNSKRMVPRPLPGHSRCVEGPQAARNNSLLSRASAGVDNSSVTMSLMNYIHSLADEYGIEPDFSATHVTGSANRGAKSLQK</sequence>
<dbReference type="OMA" id="DCCAKFK"/>
<name>A0A0N1PF56_LEPSE</name>
<feature type="region of interest" description="Disordered" evidence="1">
    <location>
        <begin position="380"/>
        <end position="404"/>
    </location>
</feature>
<proteinExistence type="predicted"/>
<accession>A0A0N1PF56</accession>
<reference evidence="2 3" key="1">
    <citation type="journal article" date="2015" name="PLoS Pathog.">
        <title>Leptomonas seymouri: Adaptations to the Dixenous Life Cycle Analyzed by Genome Sequencing, Transcriptome Profiling and Co-infection with Leishmania donovani.</title>
        <authorList>
            <person name="Kraeva N."/>
            <person name="Butenko A."/>
            <person name="Hlavacova J."/>
            <person name="Kostygov A."/>
            <person name="Myskova J."/>
            <person name="Grybchuk D."/>
            <person name="Lestinova T."/>
            <person name="Votypka J."/>
            <person name="Volf P."/>
            <person name="Opperdoes F."/>
            <person name="Flegontov P."/>
            <person name="Lukes J."/>
            <person name="Yurchenko V."/>
        </authorList>
    </citation>
    <scope>NUCLEOTIDE SEQUENCE [LARGE SCALE GENOMIC DNA]</scope>
    <source>
        <strain evidence="2 3">ATCC 30220</strain>
    </source>
</reference>
<feature type="compositionally biased region" description="Basic and acidic residues" evidence="1">
    <location>
        <begin position="38"/>
        <end position="74"/>
    </location>
</feature>
<dbReference type="EMBL" id="LJSK01000017">
    <property type="protein sequence ID" value="KPI89748.1"/>
    <property type="molecule type" value="Genomic_DNA"/>
</dbReference>
<dbReference type="Proteomes" id="UP000038009">
    <property type="component" value="Unassembled WGS sequence"/>
</dbReference>
<gene>
    <name evidence="2" type="ORF">ABL78_1128</name>
</gene>